<organism evidence="2 3">
    <name type="scientific">Amycolatopsis speibonae</name>
    <dbReference type="NCBI Taxonomy" id="1450224"/>
    <lineage>
        <taxon>Bacteria</taxon>
        <taxon>Bacillati</taxon>
        <taxon>Actinomycetota</taxon>
        <taxon>Actinomycetes</taxon>
        <taxon>Pseudonocardiales</taxon>
        <taxon>Pseudonocardiaceae</taxon>
        <taxon>Amycolatopsis</taxon>
    </lineage>
</organism>
<dbReference type="PANTHER" id="PTHR37305">
    <property type="entry name" value="INTEGRAL MEMBRANE PROTEIN-RELATED"/>
    <property type="match status" value="1"/>
</dbReference>
<feature type="transmembrane region" description="Helical" evidence="1">
    <location>
        <begin position="85"/>
        <end position="105"/>
    </location>
</feature>
<dbReference type="EMBL" id="JBHRWK010000038">
    <property type="protein sequence ID" value="MFC3452668.1"/>
    <property type="molecule type" value="Genomic_DNA"/>
</dbReference>
<feature type="transmembrane region" description="Helical" evidence="1">
    <location>
        <begin position="204"/>
        <end position="222"/>
    </location>
</feature>
<reference evidence="3" key="1">
    <citation type="journal article" date="2019" name="Int. J. Syst. Evol. Microbiol.">
        <title>The Global Catalogue of Microorganisms (GCM) 10K type strain sequencing project: providing services to taxonomists for standard genome sequencing and annotation.</title>
        <authorList>
            <consortium name="The Broad Institute Genomics Platform"/>
            <consortium name="The Broad Institute Genome Sequencing Center for Infectious Disease"/>
            <person name="Wu L."/>
            <person name="Ma J."/>
        </authorList>
    </citation>
    <scope>NUCLEOTIDE SEQUENCE [LARGE SCALE GENOMIC DNA]</scope>
    <source>
        <strain evidence="3">CGMCC 4.7676</strain>
    </source>
</reference>
<dbReference type="Proteomes" id="UP001595645">
    <property type="component" value="Unassembled WGS sequence"/>
</dbReference>
<keyword evidence="1" id="KW-0472">Membrane</keyword>
<sequence length="281" mass="28290">MTTTIEASPRPTETITTHPQTLGRAIRSEWIKIRSLRSTWVFLAAVIVITIGFGAIAAAVSTGTITAPPNGGPPNGFGGGPLSTVLTGSTFAVLLIGVLGSLAGAREYGSRMITATVAAVPRRWQVVVAKTAALAYIVVPGALIGVFGAYSVGMNILSSNDATTVSLTDNGVLRSILGMAGYITAIALLGLGLGILLRSVAGSIGAVIGGILILPSIAGALLPDSWDTILRFLPSSAAASFTTVTAAGKSTLDAGAGAAVLAAWVVVVLGAAILMINRRDA</sequence>
<feature type="transmembrane region" description="Helical" evidence="1">
    <location>
        <begin position="254"/>
        <end position="276"/>
    </location>
</feature>
<evidence type="ECO:0000313" key="2">
    <source>
        <dbReference type="EMBL" id="MFC3452668.1"/>
    </source>
</evidence>
<protein>
    <submittedName>
        <fullName evidence="2">ABC transporter permease</fullName>
    </submittedName>
</protein>
<evidence type="ECO:0000256" key="1">
    <source>
        <dbReference type="SAM" id="Phobius"/>
    </source>
</evidence>
<evidence type="ECO:0000313" key="3">
    <source>
        <dbReference type="Proteomes" id="UP001595645"/>
    </source>
</evidence>
<keyword evidence="1" id="KW-0812">Transmembrane</keyword>
<keyword evidence="3" id="KW-1185">Reference proteome</keyword>
<dbReference type="RefSeq" id="WP_378241437.1">
    <property type="nucleotide sequence ID" value="NZ_JBHRWK010000038.1"/>
</dbReference>
<gene>
    <name evidence="2" type="ORF">ACFOSH_24800</name>
</gene>
<feature type="transmembrane region" description="Helical" evidence="1">
    <location>
        <begin position="172"/>
        <end position="197"/>
    </location>
</feature>
<proteinExistence type="predicted"/>
<feature type="transmembrane region" description="Helical" evidence="1">
    <location>
        <begin position="40"/>
        <end position="65"/>
    </location>
</feature>
<keyword evidence="1" id="KW-1133">Transmembrane helix</keyword>
<comment type="caution">
    <text evidence="2">The sequence shown here is derived from an EMBL/GenBank/DDBJ whole genome shotgun (WGS) entry which is preliminary data.</text>
</comment>
<name>A0ABV7P2J3_9PSEU</name>
<dbReference type="PANTHER" id="PTHR37305:SF1">
    <property type="entry name" value="MEMBRANE PROTEIN"/>
    <property type="match status" value="1"/>
</dbReference>
<feature type="transmembrane region" description="Helical" evidence="1">
    <location>
        <begin position="126"/>
        <end position="152"/>
    </location>
</feature>
<accession>A0ABV7P2J3</accession>